<proteinExistence type="predicted"/>
<reference evidence="1 2" key="1">
    <citation type="journal article" date="2014" name="Am. J. Bot.">
        <title>Genome assembly and annotation for red clover (Trifolium pratense; Fabaceae).</title>
        <authorList>
            <person name="Istvanek J."/>
            <person name="Jaros M."/>
            <person name="Krenek A."/>
            <person name="Repkova J."/>
        </authorList>
    </citation>
    <scope>NUCLEOTIDE SEQUENCE [LARGE SCALE GENOMIC DNA]</scope>
    <source>
        <strain evidence="2">cv. Tatra</strain>
        <tissue evidence="1">Young leaves</tissue>
    </source>
</reference>
<evidence type="ECO:0000313" key="2">
    <source>
        <dbReference type="Proteomes" id="UP000236291"/>
    </source>
</evidence>
<reference evidence="1 2" key="2">
    <citation type="journal article" date="2017" name="Front. Plant Sci.">
        <title>Gene Classification and Mining of Molecular Markers Useful in Red Clover (Trifolium pratense) Breeding.</title>
        <authorList>
            <person name="Istvanek J."/>
            <person name="Dluhosova J."/>
            <person name="Dluhos P."/>
            <person name="Patkova L."/>
            <person name="Nedelnik J."/>
            <person name="Repkova J."/>
        </authorList>
    </citation>
    <scope>NUCLEOTIDE SEQUENCE [LARGE SCALE GENOMIC DNA]</scope>
    <source>
        <strain evidence="2">cv. Tatra</strain>
        <tissue evidence="1">Young leaves</tissue>
    </source>
</reference>
<dbReference type="Gene3D" id="3.80.10.10">
    <property type="entry name" value="Ribonuclease Inhibitor"/>
    <property type="match status" value="1"/>
</dbReference>
<dbReference type="Proteomes" id="UP000236291">
    <property type="component" value="Unassembled WGS sequence"/>
</dbReference>
<organism evidence="1 2">
    <name type="scientific">Trifolium pratense</name>
    <name type="common">Red clover</name>
    <dbReference type="NCBI Taxonomy" id="57577"/>
    <lineage>
        <taxon>Eukaryota</taxon>
        <taxon>Viridiplantae</taxon>
        <taxon>Streptophyta</taxon>
        <taxon>Embryophyta</taxon>
        <taxon>Tracheophyta</taxon>
        <taxon>Spermatophyta</taxon>
        <taxon>Magnoliopsida</taxon>
        <taxon>eudicotyledons</taxon>
        <taxon>Gunneridae</taxon>
        <taxon>Pentapetalae</taxon>
        <taxon>rosids</taxon>
        <taxon>fabids</taxon>
        <taxon>Fabales</taxon>
        <taxon>Fabaceae</taxon>
        <taxon>Papilionoideae</taxon>
        <taxon>50 kb inversion clade</taxon>
        <taxon>NPAAA clade</taxon>
        <taxon>Hologalegina</taxon>
        <taxon>IRL clade</taxon>
        <taxon>Trifolieae</taxon>
        <taxon>Trifolium</taxon>
    </lineage>
</organism>
<evidence type="ECO:0000313" key="1">
    <source>
        <dbReference type="EMBL" id="PNX74389.1"/>
    </source>
</evidence>
<accession>A0A2K3L787</accession>
<feature type="non-terminal residue" evidence="1">
    <location>
        <position position="108"/>
    </location>
</feature>
<gene>
    <name evidence="1" type="ORF">L195_g030308</name>
</gene>
<name>A0A2K3L787_TRIPR</name>
<protein>
    <submittedName>
        <fullName evidence="1">F-box/LRR protein</fullName>
    </submittedName>
</protein>
<sequence>MFDCKNLTGIGIASAIRERPNLRSFSITLSEAIISMELIDSLRSLKRLSCLDLSFSYISDQLLLYLADKGLNLRRLVLRGCSGYSYMGICYFLSNSDFLQHLDLQHAT</sequence>
<dbReference type="EMBL" id="ASHM01027442">
    <property type="protein sequence ID" value="PNX74389.1"/>
    <property type="molecule type" value="Genomic_DNA"/>
</dbReference>
<dbReference type="AlphaFoldDB" id="A0A2K3L787"/>
<dbReference type="InterPro" id="IPR032675">
    <property type="entry name" value="LRR_dom_sf"/>
</dbReference>
<dbReference type="SUPFAM" id="SSF52047">
    <property type="entry name" value="RNI-like"/>
    <property type="match status" value="1"/>
</dbReference>
<comment type="caution">
    <text evidence="1">The sequence shown here is derived from an EMBL/GenBank/DDBJ whole genome shotgun (WGS) entry which is preliminary data.</text>
</comment>